<dbReference type="GO" id="GO:0009507">
    <property type="term" value="C:chloroplast"/>
    <property type="evidence" value="ECO:0007669"/>
    <property type="project" value="UniProtKB-SubCell"/>
</dbReference>
<keyword evidence="5" id="KW-0934">Plastid</keyword>
<keyword evidence="4" id="KW-0150">Chloroplast</keyword>
<evidence type="ECO:0000256" key="8">
    <source>
        <dbReference type="ARBA" id="ARBA00022989"/>
    </source>
</evidence>
<feature type="transmembrane region" description="Helical" evidence="10">
    <location>
        <begin position="79"/>
        <end position="104"/>
    </location>
</feature>
<dbReference type="Proteomes" id="UP001489004">
    <property type="component" value="Unassembled WGS sequence"/>
</dbReference>
<keyword evidence="9 10" id="KW-0472">Membrane</keyword>
<evidence type="ECO:0000256" key="10">
    <source>
        <dbReference type="SAM" id="Phobius"/>
    </source>
</evidence>
<evidence type="ECO:0000313" key="12">
    <source>
        <dbReference type="EMBL" id="KAK9820536.1"/>
    </source>
</evidence>
<comment type="similarity">
    <text evidence="3">Belongs to the DsbD family.</text>
</comment>
<sequence length="573" mass="60281">MNVGVWLRLAPQDAHQRVAAATLGGNQGRLTQICPIGSPSKAGSAVIVWTLAPHSRAWGYQQLYVAVQLQGVSPATFGVIFGAGLLTSLSPCTLSVLPLTIGYIGGYSSSAGDKNTGAPLGRAAAFAFGLATTLALLGVVSSYVGKTYGQIGSGLPIAVSCVAIIMGLNLLEVVQLRLPSLDVDVRQLSAPPALQAYLAGLTFALAASPCSTPVLATLLAYVSTTEDPILGGALLLAYTTGYVAPLLAAATFTGAVTKILALRKWSAWVTPASGILLLSGGTTLGHESAELAGAEAAWTRRQELAAEARGLKVSTRPTSTSKTYLCGLKHYLVWCDLKGLPHTVSDETTEEFVREHLISTGALRHDQAHAPWALPAVKDFLALAEPHNPWIGVGPDRSRALTFTVADNKGLQAGVVKAMVLSGAFTGTTVRQMGVLLREAGVPCDMTVTEGGRHTVTHNCKQYALNLAAMVGVDYASIQFVASHERDVTRMHYLTLATDALHKMAGFGPDWSFSHDLGPATQASQVRRSLPRVAAAATGIIAEHSDRGWQLQRCAQGSRTLGQADGKFRFVRD</sequence>
<dbReference type="PANTHER" id="PTHR31272:SF6">
    <property type="entry name" value="CYTOCHROME C-TYPE BIOGENESIS CCDA-LIKE CHLOROPLASTIC PROTEIN"/>
    <property type="match status" value="1"/>
</dbReference>
<feature type="transmembrane region" description="Helical" evidence="10">
    <location>
        <begin position="196"/>
        <end position="222"/>
    </location>
</feature>
<dbReference type="GO" id="GO:0016020">
    <property type="term" value="C:membrane"/>
    <property type="evidence" value="ECO:0007669"/>
    <property type="project" value="UniProtKB-SubCell"/>
</dbReference>
<dbReference type="Pfam" id="PF02683">
    <property type="entry name" value="DsbD_TM"/>
    <property type="match status" value="1"/>
</dbReference>
<keyword evidence="13" id="KW-1185">Reference proteome</keyword>
<keyword evidence="6 10" id="KW-0812">Transmembrane</keyword>
<evidence type="ECO:0000256" key="2">
    <source>
        <dbReference type="ARBA" id="ARBA00004229"/>
    </source>
</evidence>
<evidence type="ECO:0000256" key="3">
    <source>
        <dbReference type="ARBA" id="ARBA00006143"/>
    </source>
</evidence>
<dbReference type="EMBL" id="JALJOR010000003">
    <property type="protein sequence ID" value="KAK9820536.1"/>
    <property type="molecule type" value="Genomic_DNA"/>
</dbReference>
<dbReference type="InterPro" id="IPR003834">
    <property type="entry name" value="Cyt_c_assmbl_TM_dom"/>
</dbReference>
<evidence type="ECO:0000259" key="11">
    <source>
        <dbReference type="Pfam" id="PF02683"/>
    </source>
</evidence>
<gene>
    <name evidence="12" type="ORF">WJX72_011397</name>
</gene>
<comment type="caution">
    <text evidence="12">The sequence shown here is derived from an EMBL/GenBank/DDBJ whole genome shotgun (WGS) entry which is preliminary data.</text>
</comment>
<comment type="subcellular location">
    <subcellularLocation>
        <location evidence="1">Membrane</location>
        <topology evidence="1">Multi-pass membrane protein</topology>
    </subcellularLocation>
    <subcellularLocation>
        <location evidence="2">Plastid</location>
        <location evidence="2">Chloroplast</location>
    </subcellularLocation>
</comment>
<evidence type="ECO:0000313" key="13">
    <source>
        <dbReference type="Proteomes" id="UP001489004"/>
    </source>
</evidence>
<keyword evidence="8 10" id="KW-1133">Transmembrane helix</keyword>
<reference evidence="12 13" key="1">
    <citation type="journal article" date="2024" name="Nat. Commun.">
        <title>Phylogenomics reveals the evolutionary origins of lichenization in chlorophyte algae.</title>
        <authorList>
            <person name="Puginier C."/>
            <person name="Libourel C."/>
            <person name="Otte J."/>
            <person name="Skaloud P."/>
            <person name="Haon M."/>
            <person name="Grisel S."/>
            <person name="Petersen M."/>
            <person name="Berrin J.G."/>
            <person name="Delaux P.M."/>
            <person name="Dal Grande F."/>
            <person name="Keller J."/>
        </authorList>
    </citation>
    <scope>NUCLEOTIDE SEQUENCE [LARGE SCALE GENOMIC DNA]</scope>
    <source>
        <strain evidence="12 13">SAG 2043</strain>
    </source>
</reference>
<feature type="transmembrane region" description="Helical" evidence="10">
    <location>
        <begin position="125"/>
        <end position="145"/>
    </location>
</feature>
<evidence type="ECO:0000256" key="7">
    <source>
        <dbReference type="ARBA" id="ARBA00022748"/>
    </source>
</evidence>
<dbReference type="InterPro" id="IPR051790">
    <property type="entry name" value="Cytochrome_c-biogenesis_DsbD"/>
</dbReference>
<proteinExistence type="inferred from homology"/>
<protein>
    <recommendedName>
        <fullName evidence="11">Cytochrome C biogenesis protein transmembrane domain-containing protein</fullName>
    </recommendedName>
</protein>
<organism evidence="12 13">
    <name type="scientific">[Myrmecia] bisecta</name>
    <dbReference type="NCBI Taxonomy" id="41462"/>
    <lineage>
        <taxon>Eukaryota</taxon>
        <taxon>Viridiplantae</taxon>
        <taxon>Chlorophyta</taxon>
        <taxon>core chlorophytes</taxon>
        <taxon>Trebouxiophyceae</taxon>
        <taxon>Trebouxiales</taxon>
        <taxon>Trebouxiaceae</taxon>
        <taxon>Myrmecia</taxon>
    </lineage>
</organism>
<dbReference type="PANTHER" id="PTHR31272">
    <property type="entry name" value="CYTOCHROME C-TYPE BIOGENESIS PROTEIN HI_1454-RELATED"/>
    <property type="match status" value="1"/>
</dbReference>
<evidence type="ECO:0000256" key="4">
    <source>
        <dbReference type="ARBA" id="ARBA00022528"/>
    </source>
</evidence>
<name>A0AAW1QGZ0_9CHLO</name>
<evidence type="ECO:0000256" key="5">
    <source>
        <dbReference type="ARBA" id="ARBA00022640"/>
    </source>
</evidence>
<evidence type="ECO:0000256" key="1">
    <source>
        <dbReference type="ARBA" id="ARBA00004141"/>
    </source>
</evidence>
<feature type="transmembrane region" description="Helical" evidence="10">
    <location>
        <begin position="151"/>
        <end position="171"/>
    </location>
</feature>
<dbReference type="GO" id="GO:0017004">
    <property type="term" value="P:cytochrome complex assembly"/>
    <property type="evidence" value="ECO:0007669"/>
    <property type="project" value="UniProtKB-KW"/>
</dbReference>
<dbReference type="AlphaFoldDB" id="A0AAW1QGZ0"/>
<feature type="transmembrane region" description="Helical" evidence="10">
    <location>
        <begin position="242"/>
        <end position="261"/>
    </location>
</feature>
<feature type="domain" description="Cytochrome C biogenesis protein transmembrane" evidence="11">
    <location>
        <begin position="77"/>
        <end position="278"/>
    </location>
</feature>
<evidence type="ECO:0000256" key="6">
    <source>
        <dbReference type="ARBA" id="ARBA00022692"/>
    </source>
</evidence>
<accession>A0AAW1QGZ0</accession>
<keyword evidence="7" id="KW-0201">Cytochrome c-type biogenesis</keyword>
<evidence type="ECO:0000256" key="9">
    <source>
        <dbReference type="ARBA" id="ARBA00023136"/>
    </source>
</evidence>